<protein>
    <submittedName>
        <fullName evidence="2">Uncharacterized protein</fullName>
    </submittedName>
</protein>
<evidence type="ECO:0000313" key="3">
    <source>
        <dbReference type="Proteomes" id="UP001195422"/>
    </source>
</evidence>
<dbReference type="EMBL" id="JAGIOJ010000001">
    <property type="protein sequence ID" value="MBP2398665.1"/>
    <property type="molecule type" value="Genomic_DNA"/>
</dbReference>
<sequence length="102" mass="11222">MTCNRPPYIGSVRIQEWITKDKQRTNGIQLRGAWGLAAHLTADEARTLADTLHDLADQLEQATEAPEHREPPRVLQPAYTSRSTLTAADGHPEPLLPATSAD</sequence>
<organism evidence="2 3">
    <name type="scientific">Glutamicibacter protophormiae</name>
    <name type="common">Brevibacterium protophormiae</name>
    <dbReference type="NCBI Taxonomy" id="37930"/>
    <lineage>
        <taxon>Bacteria</taxon>
        <taxon>Bacillati</taxon>
        <taxon>Actinomycetota</taxon>
        <taxon>Actinomycetes</taxon>
        <taxon>Micrococcales</taxon>
        <taxon>Micrococcaceae</taxon>
        <taxon>Glutamicibacter</taxon>
    </lineage>
</organism>
<evidence type="ECO:0000256" key="1">
    <source>
        <dbReference type="SAM" id="MobiDB-lite"/>
    </source>
</evidence>
<gene>
    <name evidence="2" type="ORF">JOF39_001746</name>
</gene>
<accession>A0ABS4XQ80</accession>
<keyword evidence="3" id="KW-1185">Reference proteome</keyword>
<dbReference type="Proteomes" id="UP001195422">
    <property type="component" value="Unassembled WGS sequence"/>
</dbReference>
<name>A0ABS4XQ80_GLUPR</name>
<reference evidence="2 3" key="1">
    <citation type="submission" date="2021-03" db="EMBL/GenBank/DDBJ databases">
        <title>Sequencing the genomes of 1000 actinobacteria strains.</title>
        <authorList>
            <person name="Klenk H.-P."/>
        </authorList>
    </citation>
    <scope>NUCLEOTIDE SEQUENCE [LARGE SCALE GENOMIC DNA]</scope>
    <source>
        <strain evidence="2 3">DSM 20168</strain>
    </source>
</reference>
<feature type="region of interest" description="Disordered" evidence="1">
    <location>
        <begin position="59"/>
        <end position="102"/>
    </location>
</feature>
<evidence type="ECO:0000313" key="2">
    <source>
        <dbReference type="EMBL" id="MBP2398665.1"/>
    </source>
</evidence>
<proteinExistence type="predicted"/>
<comment type="caution">
    <text evidence="2">The sequence shown here is derived from an EMBL/GenBank/DDBJ whole genome shotgun (WGS) entry which is preliminary data.</text>
</comment>